<keyword evidence="6 9" id="KW-0472">Membrane</keyword>
<feature type="transmembrane region" description="Helical" evidence="9">
    <location>
        <begin position="339"/>
        <end position="360"/>
    </location>
</feature>
<name>A0AAN7FLW3_QUERU</name>
<evidence type="ECO:0000313" key="10">
    <source>
        <dbReference type="EMBL" id="KAK4593539.1"/>
    </source>
</evidence>
<gene>
    <name evidence="10" type="ORF">RGQ29_017591</name>
</gene>
<proteinExistence type="inferred from homology"/>
<organism evidence="10 11">
    <name type="scientific">Quercus rubra</name>
    <name type="common">Northern red oak</name>
    <name type="synonym">Quercus borealis</name>
    <dbReference type="NCBI Taxonomy" id="3512"/>
    <lineage>
        <taxon>Eukaryota</taxon>
        <taxon>Viridiplantae</taxon>
        <taxon>Streptophyta</taxon>
        <taxon>Embryophyta</taxon>
        <taxon>Tracheophyta</taxon>
        <taxon>Spermatophyta</taxon>
        <taxon>Magnoliopsida</taxon>
        <taxon>eudicotyledons</taxon>
        <taxon>Gunneridae</taxon>
        <taxon>Pentapetalae</taxon>
        <taxon>rosids</taxon>
        <taxon>fabids</taxon>
        <taxon>Fagales</taxon>
        <taxon>Fagaceae</taxon>
        <taxon>Quercus</taxon>
    </lineage>
</organism>
<reference evidence="10 11" key="1">
    <citation type="journal article" date="2023" name="G3 (Bethesda)">
        <title>A haplotype-resolved chromosome-scale genome for Quercus rubra L. provides insights into the genetics of adaptive traits for red oak species.</title>
        <authorList>
            <person name="Kapoor B."/>
            <person name="Jenkins J."/>
            <person name="Schmutz J."/>
            <person name="Zhebentyayeva T."/>
            <person name="Kuelheim C."/>
            <person name="Coggeshall M."/>
            <person name="Heim C."/>
            <person name="Lasky J.R."/>
            <person name="Leites L."/>
            <person name="Islam-Faridi N."/>
            <person name="Romero-Severson J."/>
            <person name="DeLeo V.L."/>
            <person name="Lucas S.M."/>
            <person name="Lazic D."/>
            <person name="Gailing O."/>
            <person name="Carlson J."/>
            <person name="Staton M."/>
        </authorList>
    </citation>
    <scope>NUCLEOTIDE SEQUENCE [LARGE SCALE GENOMIC DNA]</scope>
    <source>
        <strain evidence="10">Pseudo-F2</strain>
    </source>
</reference>
<accession>A0AAN7FLW3</accession>
<feature type="transmembrane region" description="Helical" evidence="9">
    <location>
        <begin position="304"/>
        <end position="327"/>
    </location>
</feature>
<evidence type="ECO:0000256" key="8">
    <source>
        <dbReference type="ARBA" id="ARBA00035585"/>
    </source>
</evidence>
<dbReference type="InterPro" id="IPR003691">
    <property type="entry name" value="FluC"/>
</dbReference>
<feature type="transmembrane region" description="Helical" evidence="9">
    <location>
        <begin position="268"/>
        <end position="292"/>
    </location>
</feature>
<comment type="similarity">
    <text evidence="7">Belongs to the fluoride channel Fluc/FEX (TC 1.A.43) family.</text>
</comment>
<evidence type="ECO:0000256" key="6">
    <source>
        <dbReference type="ARBA" id="ARBA00023136"/>
    </source>
</evidence>
<comment type="caution">
    <text evidence="10">The sequence shown here is derived from an EMBL/GenBank/DDBJ whole genome shotgun (WGS) entry which is preliminary data.</text>
</comment>
<feature type="transmembrane region" description="Helical" evidence="9">
    <location>
        <begin position="144"/>
        <end position="167"/>
    </location>
</feature>
<dbReference type="EMBL" id="JAXUIC010000004">
    <property type="protein sequence ID" value="KAK4593539.1"/>
    <property type="molecule type" value="Genomic_DNA"/>
</dbReference>
<dbReference type="PANTHER" id="PTHR28259:SF1">
    <property type="entry name" value="FLUORIDE EXPORT PROTEIN 1-RELATED"/>
    <property type="match status" value="1"/>
</dbReference>
<keyword evidence="11" id="KW-1185">Reference proteome</keyword>
<feature type="transmembrane region" description="Helical" evidence="9">
    <location>
        <begin position="113"/>
        <end position="132"/>
    </location>
</feature>
<feature type="transmembrane region" description="Helical" evidence="9">
    <location>
        <begin position="237"/>
        <end position="256"/>
    </location>
</feature>
<dbReference type="GO" id="GO:0005886">
    <property type="term" value="C:plasma membrane"/>
    <property type="evidence" value="ECO:0007669"/>
    <property type="project" value="UniProtKB-SubCell"/>
</dbReference>
<keyword evidence="5 9" id="KW-1133">Transmembrane helix</keyword>
<sequence length="362" mass="39356">MTTISVVTPLPEEIISPLSTDAIVCSKDKKQDDKERLPKLLDCAFCLIHLAVFGILGVLTRYVLQKLFGPGVAVLTNDENILYLDLPSNMVGSFLMGWWGIVFKADISSVSDYLAIGLTTGYLGSLTTFSGWDQNMLDLVVDGHWVLAVLGFLVGLFLAAYSVIFGIETAKCFRWLLTRRNACTGSGTPSSSSNWRVDSFKRHLPVMVVLILMLGLLWGVCGALLRKEFSSGSSGAQLWLACLVGPPGVWIRWFLARLNGRGLGRAGLFKWVPFGTLAANVSEFCIMAALSTVKKAVNSQTCDIVASGIQLGFLGCLSTLSAFIAEFNAMRESKHPWRAYAYALITVCISFGLGILVYSVPV</sequence>
<dbReference type="AlphaFoldDB" id="A0AAN7FLW3"/>
<evidence type="ECO:0000256" key="7">
    <source>
        <dbReference type="ARBA" id="ARBA00035120"/>
    </source>
</evidence>
<evidence type="ECO:0000256" key="1">
    <source>
        <dbReference type="ARBA" id="ARBA00002598"/>
    </source>
</evidence>
<dbReference type="Pfam" id="PF02537">
    <property type="entry name" value="CRCB"/>
    <property type="match status" value="2"/>
</dbReference>
<evidence type="ECO:0008006" key="12">
    <source>
        <dbReference type="Google" id="ProtNLM"/>
    </source>
</evidence>
<evidence type="ECO:0000256" key="3">
    <source>
        <dbReference type="ARBA" id="ARBA00022475"/>
    </source>
</evidence>
<evidence type="ECO:0000313" key="11">
    <source>
        <dbReference type="Proteomes" id="UP001324115"/>
    </source>
</evidence>
<protein>
    <recommendedName>
        <fullName evidence="12">Camphor resistance CrcB family protein</fullName>
    </recommendedName>
</protein>
<dbReference type="PANTHER" id="PTHR28259">
    <property type="entry name" value="FLUORIDE EXPORT PROTEIN 1-RELATED"/>
    <property type="match status" value="1"/>
</dbReference>
<evidence type="ECO:0000256" key="2">
    <source>
        <dbReference type="ARBA" id="ARBA00004651"/>
    </source>
</evidence>
<comment type="function">
    <text evidence="1">Fluoride channel required for the rapid expulsion of cytoplasmic fluoride.</text>
</comment>
<dbReference type="Proteomes" id="UP001324115">
    <property type="component" value="Unassembled WGS sequence"/>
</dbReference>
<evidence type="ECO:0000256" key="5">
    <source>
        <dbReference type="ARBA" id="ARBA00022989"/>
    </source>
</evidence>
<feature type="transmembrane region" description="Helical" evidence="9">
    <location>
        <begin position="40"/>
        <end position="60"/>
    </location>
</feature>
<evidence type="ECO:0000256" key="4">
    <source>
        <dbReference type="ARBA" id="ARBA00022692"/>
    </source>
</evidence>
<feature type="transmembrane region" description="Helical" evidence="9">
    <location>
        <begin position="80"/>
        <end position="101"/>
    </location>
</feature>
<keyword evidence="4 9" id="KW-0812">Transmembrane</keyword>
<evidence type="ECO:0000256" key="9">
    <source>
        <dbReference type="SAM" id="Phobius"/>
    </source>
</evidence>
<dbReference type="GO" id="GO:1903425">
    <property type="term" value="F:fluoride transmembrane transporter activity"/>
    <property type="evidence" value="ECO:0007669"/>
    <property type="project" value="TreeGrafter"/>
</dbReference>
<feature type="transmembrane region" description="Helical" evidence="9">
    <location>
        <begin position="204"/>
        <end position="225"/>
    </location>
</feature>
<comment type="catalytic activity">
    <reaction evidence="8">
        <text>fluoride(in) = fluoride(out)</text>
        <dbReference type="Rhea" id="RHEA:76159"/>
        <dbReference type="ChEBI" id="CHEBI:17051"/>
    </reaction>
    <physiologicalReaction direction="left-to-right" evidence="8">
        <dbReference type="Rhea" id="RHEA:76160"/>
    </physiologicalReaction>
</comment>
<keyword evidence="3" id="KW-1003">Cell membrane</keyword>
<comment type="subcellular location">
    <subcellularLocation>
        <location evidence="2">Cell membrane</location>
        <topology evidence="2">Multi-pass membrane protein</topology>
    </subcellularLocation>
</comment>